<comment type="caution">
    <text evidence="2">The sequence shown here is derived from an EMBL/GenBank/DDBJ whole genome shotgun (WGS) entry which is preliminary data.</text>
</comment>
<organism evidence="2 3">
    <name type="scientific">Perilla frutescens var. hirtella</name>
    <name type="common">Perilla citriodora</name>
    <name type="synonym">Perilla setoyensis</name>
    <dbReference type="NCBI Taxonomy" id="608512"/>
    <lineage>
        <taxon>Eukaryota</taxon>
        <taxon>Viridiplantae</taxon>
        <taxon>Streptophyta</taxon>
        <taxon>Embryophyta</taxon>
        <taxon>Tracheophyta</taxon>
        <taxon>Spermatophyta</taxon>
        <taxon>Magnoliopsida</taxon>
        <taxon>eudicotyledons</taxon>
        <taxon>Gunneridae</taxon>
        <taxon>Pentapetalae</taxon>
        <taxon>asterids</taxon>
        <taxon>lamiids</taxon>
        <taxon>Lamiales</taxon>
        <taxon>Lamiaceae</taxon>
        <taxon>Nepetoideae</taxon>
        <taxon>Elsholtzieae</taxon>
        <taxon>Perilla</taxon>
    </lineage>
</organism>
<evidence type="ECO:0000313" key="3">
    <source>
        <dbReference type="Proteomes" id="UP001190926"/>
    </source>
</evidence>
<reference evidence="2 3" key="1">
    <citation type="journal article" date="2021" name="Nat. Commun.">
        <title>Incipient diploidization of the medicinal plant Perilla within 10,000 years.</title>
        <authorList>
            <person name="Zhang Y."/>
            <person name="Shen Q."/>
            <person name="Leng L."/>
            <person name="Zhang D."/>
            <person name="Chen S."/>
            <person name="Shi Y."/>
            <person name="Ning Z."/>
            <person name="Chen S."/>
        </authorList>
    </citation>
    <scope>NUCLEOTIDE SEQUENCE [LARGE SCALE GENOMIC DNA]</scope>
    <source>
        <strain evidence="3">cv. PC099</strain>
    </source>
</reference>
<evidence type="ECO:0000256" key="1">
    <source>
        <dbReference type="SAM" id="MobiDB-lite"/>
    </source>
</evidence>
<accession>A0AAD4J9E2</accession>
<evidence type="ECO:0000313" key="2">
    <source>
        <dbReference type="EMBL" id="KAH6829020.1"/>
    </source>
</evidence>
<feature type="compositionally biased region" description="Polar residues" evidence="1">
    <location>
        <begin position="126"/>
        <end position="147"/>
    </location>
</feature>
<proteinExistence type="predicted"/>
<dbReference type="EMBL" id="SDAM02000113">
    <property type="protein sequence ID" value="KAH6829020.1"/>
    <property type="molecule type" value="Genomic_DNA"/>
</dbReference>
<keyword evidence="3" id="KW-1185">Reference proteome</keyword>
<sequence length="147" mass="17239">MDMFANRPRAKMTRFVTREERLWLDFKEYKWAESIGVERNLLRMLRIWEELREEGGAWRSLEAGHKVVHSLPNLLKEYGRNFFKDHLDYTPRIGEICHMEKFIGELLSYWEGLVNGHGPQEDVGEQMSSNEVESPSEANNAPVNISD</sequence>
<dbReference type="AlphaFoldDB" id="A0AAD4J9E2"/>
<protein>
    <submittedName>
        <fullName evidence="2">Uncharacterized protein</fullName>
    </submittedName>
</protein>
<gene>
    <name evidence="2" type="ORF">C2S53_011937</name>
</gene>
<feature type="region of interest" description="Disordered" evidence="1">
    <location>
        <begin position="120"/>
        <end position="147"/>
    </location>
</feature>
<name>A0AAD4J9E2_PERFH</name>
<dbReference type="Proteomes" id="UP001190926">
    <property type="component" value="Unassembled WGS sequence"/>
</dbReference>